<dbReference type="PROSITE" id="PS50006">
    <property type="entry name" value="FHA_DOMAIN"/>
    <property type="match status" value="1"/>
</dbReference>
<dbReference type="InterPro" id="IPR008984">
    <property type="entry name" value="SMAD_FHA_dom_sf"/>
</dbReference>
<sequence>MSTANEKEDEATKPQDHWYLVDTHGQKFRLPKTMLFLGREECDVIVASQTVDKRHAVLTFDLYLNQFKVKDLSTTHGTFVNNSRIPEEEYVTLNHMDSVRLGQDILDQLHLHREQLPDSHYIPSWASQKLAPIRTHMHATSLAQCQGCMEYQTIEHTCCLKLEHKADKSGIQMACIAYREQNVQQHAPTKEDPVRILPDHHGGSTNIAMQTDSHVTPEICEKPGKLASEAHPAGSVQSMFMVTFDDSVCNTHSCTSKTLQDKSTGTSRNSHSS</sequence>
<organism evidence="2 3">
    <name type="scientific">Candidula unifasciata</name>
    <dbReference type="NCBI Taxonomy" id="100452"/>
    <lineage>
        <taxon>Eukaryota</taxon>
        <taxon>Metazoa</taxon>
        <taxon>Spiralia</taxon>
        <taxon>Lophotrochozoa</taxon>
        <taxon>Mollusca</taxon>
        <taxon>Gastropoda</taxon>
        <taxon>Heterobranchia</taxon>
        <taxon>Euthyneura</taxon>
        <taxon>Panpulmonata</taxon>
        <taxon>Eupulmonata</taxon>
        <taxon>Stylommatophora</taxon>
        <taxon>Helicina</taxon>
        <taxon>Helicoidea</taxon>
        <taxon>Geomitridae</taxon>
        <taxon>Candidula</taxon>
    </lineage>
</organism>
<dbReference type="Proteomes" id="UP000678393">
    <property type="component" value="Unassembled WGS sequence"/>
</dbReference>
<gene>
    <name evidence="2" type="ORF">CUNI_LOCUS3501</name>
</gene>
<feature type="domain" description="FHA" evidence="1">
    <location>
        <begin position="35"/>
        <end position="85"/>
    </location>
</feature>
<dbReference type="InterPro" id="IPR000253">
    <property type="entry name" value="FHA_dom"/>
</dbReference>
<dbReference type="AlphaFoldDB" id="A0A8S3YLN7"/>
<keyword evidence="3" id="KW-1185">Reference proteome</keyword>
<protein>
    <recommendedName>
        <fullName evidence="1">FHA domain-containing protein</fullName>
    </recommendedName>
</protein>
<dbReference type="PANTHER" id="PTHR15715">
    <property type="entry name" value="CENTROSOMAL PROTEIN OF 170 KDA"/>
    <property type="match status" value="1"/>
</dbReference>
<accession>A0A8S3YLN7</accession>
<dbReference type="SUPFAM" id="SSF49879">
    <property type="entry name" value="SMAD/FHA domain"/>
    <property type="match status" value="1"/>
</dbReference>
<proteinExistence type="predicted"/>
<comment type="caution">
    <text evidence="2">The sequence shown here is derived from an EMBL/GenBank/DDBJ whole genome shotgun (WGS) entry which is preliminary data.</text>
</comment>
<dbReference type="Gene3D" id="2.60.200.20">
    <property type="match status" value="1"/>
</dbReference>
<dbReference type="OrthoDB" id="444265at2759"/>
<reference evidence="2" key="1">
    <citation type="submission" date="2021-04" db="EMBL/GenBank/DDBJ databases">
        <authorList>
            <consortium name="Molecular Ecology Group"/>
        </authorList>
    </citation>
    <scope>NUCLEOTIDE SEQUENCE</scope>
</reference>
<evidence type="ECO:0000259" key="1">
    <source>
        <dbReference type="PROSITE" id="PS50006"/>
    </source>
</evidence>
<feature type="non-terminal residue" evidence="2">
    <location>
        <position position="273"/>
    </location>
</feature>
<dbReference type="SMART" id="SM00240">
    <property type="entry name" value="FHA"/>
    <property type="match status" value="1"/>
</dbReference>
<dbReference type="PANTHER" id="PTHR15715:SF47">
    <property type="entry name" value="FHA DOMAIN-CONTAINING PROTEIN"/>
    <property type="match status" value="1"/>
</dbReference>
<name>A0A8S3YLN7_9EUPU</name>
<dbReference type="EMBL" id="CAJHNH020000476">
    <property type="protein sequence ID" value="CAG5117943.1"/>
    <property type="molecule type" value="Genomic_DNA"/>
</dbReference>
<evidence type="ECO:0000313" key="2">
    <source>
        <dbReference type="EMBL" id="CAG5117943.1"/>
    </source>
</evidence>
<dbReference type="Pfam" id="PF00498">
    <property type="entry name" value="FHA"/>
    <property type="match status" value="1"/>
</dbReference>
<dbReference type="InterPro" id="IPR051176">
    <property type="entry name" value="Cent_Immune-Sig_Mod"/>
</dbReference>
<evidence type="ECO:0000313" key="3">
    <source>
        <dbReference type="Proteomes" id="UP000678393"/>
    </source>
</evidence>